<sequence>MHTGYALFALSPFYYFVTTSAHFILKDTFIGQDFMHGFNWETFDDPTHGRVNFVNQSVAVQANLSFASATSFIMRADDLNVVPPSARGRNSVRITSHNSYADSMIVVDVKHIPEGCGTWPAFWTLSKAGPWPQGGEIDIIEGANSQPQNMASLHTTSGCSVAQNRSQTGLAVSTACDASVNNNQGCGTSFSKPGSYGSQFNIMGGGWYVMQRTAQDGISVYFWSRNDARVPAVVKYGAPLIVLDPTWGAPEAYFPKDSCDYSTHFDAHQIIFDLTFCGDWAGNTFASSNCGKGTCEDFVNTNPKAFVNAYWEIDSLRVYTPLL</sequence>
<dbReference type="CDD" id="cd02181">
    <property type="entry name" value="GH16_fungal_Lam16A_glucanase"/>
    <property type="match status" value="1"/>
</dbReference>
<feature type="transmembrane region" description="Helical" evidence="1">
    <location>
        <begin position="6"/>
        <end position="25"/>
    </location>
</feature>
<dbReference type="PANTHER" id="PTHR10963:SF24">
    <property type="entry name" value="GLYCOSIDASE C21B10.07-RELATED"/>
    <property type="match status" value="1"/>
</dbReference>
<dbReference type="AlphaFoldDB" id="A0A4Y7QK69"/>
<dbReference type="SUPFAM" id="SSF49899">
    <property type="entry name" value="Concanavalin A-like lectins/glucanases"/>
    <property type="match status" value="1"/>
</dbReference>
<dbReference type="GO" id="GO:0004553">
    <property type="term" value="F:hydrolase activity, hydrolyzing O-glycosyl compounds"/>
    <property type="evidence" value="ECO:0007669"/>
    <property type="project" value="InterPro"/>
</dbReference>
<evidence type="ECO:0000259" key="2">
    <source>
        <dbReference type="PROSITE" id="PS51762"/>
    </source>
</evidence>
<dbReference type="STRING" id="50990.A0A4Y7QK69"/>
<dbReference type="InterPro" id="IPR013320">
    <property type="entry name" value="ConA-like_dom_sf"/>
</dbReference>
<dbReference type="VEuPathDB" id="FungiDB:BD410DRAFT_894166"/>
<dbReference type="Gene3D" id="2.60.120.200">
    <property type="match status" value="1"/>
</dbReference>
<keyword evidence="4" id="KW-1185">Reference proteome</keyword>
<dbReference type="Pfam" id="PF26113">
    <property type="entry name" value="GH16_XgeA"/>
    <property type="match status" value="1"/>
</dbReference>
<proteinExistence type="predicted"/>
<protein>
    <recommendedName>
        <fullName evidence="2">GH16 domain-containing protein</fullName>
    </recommendedName>
</protein>
<dbReference type="OrthoDB" id="192832at2759"/>
<dbReference type="InterPro" id="IPR000757">
    <property type="entry name" value="Beta-glucanase-like"/>
</dbReference>
<accession>A0A4Y7QK69</accession>
<dbReference type="EMBL" id="ML170158">
    <property type="protein sequence ID" value="TDL28057.1"/>
    <property type="molecule type" value="Genomic_DNA"/>
</dbReference>
<dbReference type="InterPro" id="IPR050546">
    <property type="entry name" value="Glycosyl_Hydrlase_16"/>
</dbReference>
<dbReference type="GO" id="GO:0009251">
    <property type="term" value="P:glucan catabolic process"/>
    <property type="evidence" value="ECO:0007669"/>
    <property type="project" value="TreeGrafter"/>
</dbReference>
<evidence type="ECO:0000256" key="1">
    <source>
        <dbReference type="SAM" id="Phobius"/>
    </source>
</evidence>
<dbReference type="PANTHER" id="PTHR10963">
    <property type="entry name" value="GLYCOSYL HYDROLASE-RELATED"/>
    <property type="match status" value="1"/>
</dbReference>
<evidence type="ECO:0000313" key="3">
    <source>
        <dbReference type="EMBL" id="TDL28057.1"/>
    </source>
</evidence>
<keyword evidence="1" id="KW-0812">Transmembrane</keyword>
<evidence type="ECO:0000313" key="4">
    <source>
        <dbReference type="Proteomes" id="UP000294933"/>
    </source>
</evidence>
<name>A0A4Y7QK69_9AGAM</name>
<gene>
    <name evidence="3" type="ORF">BD410DRAFT_894166</name>
</gene>
<organism evidence="3 4">
    <name type="scientific">Rickenella mellea</name>
    <dbReference type="NCBI Taxonomy" id="50990"/>
    <lineage>
        <taxon>Eukaryota</taxon>
        <taxon>Fungi</taxon>
        <taxon>Dikarya</taxon>
        <taxon>Basidiomycota</taxon>
        <taxon>Agaricomycotina</taxon>
        <taxon>Agaricomycetes</taxon>
        <taxon>Hymenochaetales</taxon>
        <taxon>Rickenellaceae</taxon>
        <taxon>Rickenella</taxon>
    </lineage>
</organism>
<reference evidence="3 4" key="1">
    <citation type="submission" date="2018-06" db="EMBL/GenBank/DDBJ databases">
        <title>A transcriptomic atlas of mushroom development highlights an independent origin of complex multicellularity.</title>
        <authorList>
            <consortium name="DOE Joint Genome Institute"/>
            <person name="Krizsan K."/>
            <person name="Almasi E."/>
            <person name="Merenyi Z."/>
            <person name="Sahu N."/>
            <person name="Viragh M."/>
            <person name="Koszo T."/>
            <person name="Mondo S."/>
            <person name="Kiss B."/>
            <person name="Balint B."/>
            <person name="Kues U."/>
            <person name="Barry K."/>
            <person name="Hegedus J.C."/>
            <person name="Henrissat B."/>
            <person name="Johnson J."/>
            <person name="Lipzen A."/>
            <person name="Ohm R."/>
            <person name="Nagy I."/>
            <person name="Pangilinan J."/>
            <person name="Yan J."/>
            <person name="Xiong Y."/>
            <person name="Grigoriev I.V."/>
            <person name="Hibbett D.S."/>
            <person name="Nagy L.G."/>
        </authorList>
    </citation>
    <scope>NUCLEOTIDE SEQUENCE [LARGE SCALE GENOMIC DNA]</scope>
    <source>
        <strain evidence="3 4">SZMC22713</strain>
    </source>
</reference>
<keyword evidence="1" id="KW-1133">Transmembrane helix</keyword>
<keyword evidence="1" id="KW-0472">Membrane</keyword>
<feature type="domain" description="GH16" evidence="2">
    <location>
        <begin position="32"/>
        <end position="289"/>
    </location>
</feature>
<dbReference type="Proteomes" id="UP000294933">
    <property type="component" value="Unassembled WGS sequence"/>
</dbReference>
<dbReference type="PROSITE" id="PS51762">
    <property type="entry name" value="GH16_2"/>
    <property type="match status" value="1"/>
</dbReference>